<evidence type="ECO:0000313" key="7">
    <source>
        <dbReference type="EMBL" id="KAL1898702.1"/>
    </source>
</evidence>
<evidence type="ECO:0000256" key="5">
    <source>
        <dbReference type="ARBA" id="ARBA00048204"/>
    </source>
</evidence>
<accession>A0ABR3ZEJ6</accession>
<comment type="similarity">
    <text evidence="2 6">Belongs to the QNG1 protein family.</text>
</comment>
<proteinExistence type="inferred from homology"/>
<evidence type="ECO:0000256" key="4">
    <source>
        <dbReference type="ARBA" id="ARBA00035393"/>
    </source>
</evidence>
<dbReference type="EC" id="3.2.2.-" evidence="6"/>
<dbReference type="EMBL" id="JAWDJO010000030">
    <property type="protein sequence ID" value="KAL1898702.1"/>
    <property type="molecule type" value="Genomic_DNA"/>
</dbReference>
<dbReference type="PANTHER" id="PTHR21314">
    <property type="entry name" value="QUEUOSINE 5'-PHOSPHATE N-GLYCOSYLASE_HYDROLASE-RELATED"/>
    <property type="match status" value="1"/>
</dbReference>
<dbReference type="PANTHER" id="PTHR21314:SF0">
    <property type="entry name" value="QUEUOSINE 5'-PHOSPHATE N-GLYCOSYLASE_HYDROLASE"/>
    <property type="match status" value="1"/>
</dbReference>
<reference evidence="7 8" key="1">
    <citation type="journal article" date="2024" name="IMA Fungus">
        <title>IMA Genome - F19 : A genome assembly and annotation guide to empower mycologists, including annotated draft genome sequences of Ceratocystis pirilliformis, Diaporthe australafricana, Fusarium ophioides, Paecilomyces lecythidis, and Sporothrix stenoceras.</title>
        <authorList>
            <person name="Aylward J."/>
            <person name="Wilson A.M."/>
            <person name="Visagie C.M."/>
            <person name="Spraker J."/>
            <person name="Barnes I."/>
            <person name="Buitendag C."/>
            <person name="Ceriani C."/>
            <person name="Del Mar Angel L."/>
            <person name="du Plessis D."/>
            <person name="Fuchs T."/>
            <person name="Gasser K."/>
            <person name="Kramer D."/>
            <person name="Li W."/>
            <person name="Munsamy K."/>
            <person name="Piso A."/>
            <person name="Price J.L."/>
            <person name="Sonnekus B."/>
            <person name="Thomas C."/>
            <person name="van der Nest A."/>
            <person name="van Dijk A."/>
            <person name="van Heerden A."/>
            <person name="van Vuuren N."/>
            <person name="Yilmaz N."/>
            <person name="Duong T.A."/>
            <person name="van der Merwe N.A."/>
            <person name="Wingfield M.J."/>
            <person name="Wingfield B.D."/>
        </authorList>
    </citation>
    <scope>NUCLEOTIDE SEQUENCE [LARGE SCALE GENOMIC DNA]</scope>
    <source>
        <strain evidence="7 8">CMW 12675</strain>
    </source>
</reference>
<evidence type="ECO:0000256" key="2">
    <source>
        <dbReference type="ARBA" id="ARBA00035119"/>
    </source>
</evidence>
<sequence length="359" mass="41456">MSDDEADPELLELLRQHVYGKPQTNDEPNTGVLESVEYVYNDSIDVSIDMQSTKRAAEFIYSQMIAKKFSTDSWTDNELHPKEKDQKTLAFIVTMDLLNFCFWSEKNEEERFGIEYKGKKWTGYWGLVAALQRALDEDIPITSSDFWQNEAELDLDMMKHIFRSATDEEDPLLSSRLAILREAGMVIFEKLIASANGSAARLVNILSDRFPCFRDEATWPGRRKPVRFLKRAQILVADVWAAFGGASYGAFTDIDRLTMFADYRVPQILTSLGCLTYSPPLYNKVCGREELESRGKYEMQIRAASVWCVELLRREIKRNHPETNINAVMIDFYLYDTMKQMEAAGVETLPHHRTRSVWY</sequence>
<evidence type="ECO:0000313" key="8">
    <source>
        <dbReference type="Proteomes" id="UP001583280"/>
    </source>
</evidence>
<comment type="catalytic activity">
    <reaction evidence="5 6">
        <text>queuosine 5'-phosphate + H2O = queuine + D-ribose 5-phosphate</text>
        <dbReference type="Rhea" id="RHEA:75387"/>
        <dbReference type="ChEBI" id="CHEBI:15377"/>
        <dbReference type="ChEBI" id="CHEBI:17433"/>
        <dbReference type="ChEBI" id="CHEBI:78346"/>
        <dbReference type="ChEBI" id="CHEBI:194371"/>
    </reaction>
    <physiologicalReaction direction="left-to-right" evidence="5 6">
        <dbReference type="Rhea" id="RHEA:75388"/>
    </physiologicalReaction>
</comment>
<organism evidence="7 8">
    <name type="scientific">Ceratocystis pirilliformis</name>
    <dbReference type="NCBI Taxonomy" id="259994"/>
    <lineage>
        <taxon>Eukaryota</taxon>
        <taxon>Fungi</taxon>
        <taxon>Dikarya</taxon>
        <taxon>Ascomycota</taxon>
        <taxon>Pezizomycotina</taxon>
        <taxon>Sordariomycetes</taxon>
        <taxon>Hypocreomycetidae</taxon>
        <taxon>Microascales</taxon>
        <taxon>Ceratocystidaceae</taxon>
        <taxon>Ceratocystis</taxon>
    </lineage>
</organism>
<evidence type="ECO:0000256" key="1">
    <source>
        <dbReference type="ARBA" id="ARBA00022801"/>
    </source>
</evidence>
<comment type="function">
    <text evidence="6">Catalyzes the hydrolysis of queuosine 5'-phosphate, releasing the nucleobase queuine (q). Is required for salvage of queuine from exogenous queuosine (Q) that is imported and then converted to queuosine 5'-phosphate intracellularly.</text>
</comment>
<dbReference type="Pfam" id="PF10343">
    <property type="entry name" value="Q_salvage"/>
    <property type="match status" value="1"/>
</dbReference>
<keyword evidence="1 6" id="KW-0378">Hydrolase</keyword>
<dbReference type="InterPro" id="IPR019438">
    <property type="entry name" value="Q_salvage"/>
</dbReference>
<evidence type="ECO:0000256" key="6">
    <source>
        <dbReference type="RuleBase" id="RU365002"/>
    </source>
</evidence>
<comment type="caution">
    <text evidence="7">The sequence shown here is derived from an EMBL/GenBank/DDBJ whole genome shotgun (WGS) entry which is preliminary data.</text>
</comment>
<gene>
    <name evidence="7" type="ORF">Cpir12675_001809</name>
</gene>
<name>A0ABR3ZEJ6_9PEZI</name>
<evidence type="ECO:0000256" key="3">
    <source>
        <dbReference type="ARBA" id="ARBA00035306"/>
    </source>
</evidence>
<protein>
    <recommendedName>
        <fullName evidence="3 6">Queuosine 5'-phosphate N-glycosylase/hydrolase</fullName>
        <ecNumber evidence="6">3.2.2.-</ecNumber>
    </recommendedName>
    <alternativeName>
        <fullName evidence="4 6">Queuosine-nucleotide N-glycosylase/hydrolase</fullName>
    </alternativeName>
</protein>
<dbReference type="Proteomes" id="UP001583280">
    <property type="component" value="Unassembled WGS sequence"/>
</dbReference>
<keyword evidence="8" id="KW-1185">Reference proteome</keyword>